<evidence type="ECO:0000313" key="3">
    <source>
        <dbReference type="EMBL" id="GAA4454530.1"/>
    </source>
</evidence>
<keyword evidence="4" id="KW-1185">Reference proteome</keyword>
<proteinExistence type="predicted"/>
<dbReference type="Proteomes" id="UP001500840">
    <property type="component" value="Unassembled WGS sequence"/>
</dbReference>
<comment type="caution">
    <text evidence="3">The sequence shown here is derived from an EMBL/GenBank/DDBJ whole genome shotgun (WGS) entry which is preliminary data.</text>
</comment>
<evidence type="ECO:0008006" key="5">
    <source>
        <dbReference type="Google" id="ProtNLM"/>
    </source>
</evidence>
<accession>A0ABP8MQS4</accession>
<sequence length="1065" mass="119015">MAITDWERPCHLGLIDFSNLSQPIPPRDLKIESETERTDELCQQLKSFAASLTAPVRIPADLISQANELGYDVPKRLPPAEVASLGGTVPRMAQTPDRRFLYENQPDRLPARDDVFAWADRVKLRDDDGLHWHRVAWKYNHDWSLASAGKADATRAPDDPFAYEHAIAQWLCFRATSLSDLDTSELDFIETTAARLEFDGPLPKSWPNVPIPTHLLQEMLERYGLSSQRLETLPIKSASDDTIRRMFELLTWRDRGVDPTVGGRTRRPIPDRLMLEAHRRGIATDEELREHFLLAYSSHVAYFSSDAELLGSICATPAAPYATLFEEFPVLRVTAEQAKSRLLDLVIDEGGPHLLPTTNYTVVPKGLDSRFSNSQTDLGRHFNCIDDVGGAAVAKRLLTAMAEDNVAIQPPERPFPNANPRPTALQVLLCCTAPKPNDDCLDDIDGDVILRLAMANPHWVPQAAKMLDWPDLSEVLFWVFQHTTGKRRPDAAALLQTLGDEQQPLCGYLLNMALVRSTLRRDGLDKELREAGQFSSEWYSSVIAPLSPTQWKRLMTAVKSTFSTPQATRLQMIADVMGGSFTAKLRDKLIQQVQKRHVRDAVSLLGEAPLLNDADLRIRVETLADFGDYAESLDLARDSAEALLNASLENLAARAGYTSAEQMVAEVELAKFNDLADGIIVSSDGVDVTLTINSDGQPEIVYTKNGKVLKRPPAKIKKAKKVAALIERHKLLKSRARRATRLLERAMAEARVMSSDDLAMWLQHPLIAPRLRTLILVSENGKTAGFLTANDTKLVDHCGKSTKLPKTLRVAHCFDLLQRGDWVDWQRECFDAGRIQSVRQVFRELFVLTAAERDEKDLNRYSERWVHKSQAAKLLRDRGWGGRSFGFDRNWRSAGLTAHLEGIHFMSDEKCRLGTLTFTRTLQNSHKQTEDIELNQVPPILLSETLRELDLAASVADAEVGAEEYVGFEPVAEMRTRLIEETCRMLGLDNIESDGKFIRITTNSNGYAVNLMTGEVLNDGNQKIELDDSAPPTLAYVPFAENDRATSKILSKVLVLAGDGSESKI</sequence>
<name>A0ABP8MQS4_9BACT</name>
<dbReference type="EMBL" id="BAABGA010000035">
    <property type="protein sequence ID" value="GAA4454530.1"/>
    <property type="molecule type" value="Genomic_DNA"/>
</dbReference>
<evidence type="ECO:0000259" key="2">
    <source>
        <dbReference type="Pfam" id="PF24879"/>
    </source>
</evidence>
<organism evidence="3 4">
    <name type="scientific">Novipirellula rosea</name>
    <dbReference type="NCBI Taxonomy" id="1031540"/>
    <lineage>
        <taxon>Bacteria</taxon>
        <taxon>Pseudomonadati</taxon>
        <taxon>Planctomycetota</taxon>
        <taxon>Planctomycetia</taxon>
        <taxon>Pirellulales</taxon>
        <taxon>Pirellulaceae</taxon>
        <taxon>Novipirellula</taxon>
    </lineage>
</organism>
<feature type="domain" description="DUF4132" evidence="1">
    <location>
        <begin position="706"/>
        <end position="880"/>
    </location>
</feature>
<dbReference type="Pfam" id="PF24879">
    <property type="entry name" value="DUF7737"/>
    <property type="match status" value="1"/>
</dbReference>
<feature type="domain" description="DUF7737" evidence="2">
    <location>
        <begin position="972"/>
        <end position="1059"/>
    </location>
</feature>
<reference evidence="4" key="1">
    <citation type="journal article" date="2019" name="Int. J. Syst. Evol. Microbiol.">
        <title>The Global Catalogue of Microorganisms (GCM) 10K type strain sequencing project: providing services to taxonomists for standard genome sequencing and annotation.</title>
        <authorList>
            <consortium name="The Broad Institute Genomics Platform"/>
            <consortium name="The Broad Institute Genome Sequencing Center for Infectious Disease"/>
            <person name="Wu L."/>
            <person name="Ma J."/>
        </authorList>
    </citation>
    <scope>NUCLEOTIDE SEQUENCE [LARGE SCALE GENOMIC DNA]</scope>
    <source>
        <strain evidence="4">JCM 17759</strain>
    </source>
</reference>
<evidence type="ECO:0000313" key="4">
    <source>
        <dbReference type="Proteomes" id="UP001500840"/>
    </source>
</evidence>
<dbReference type="RefSeq" id="WP_345322809.1">
    <property type="nucleotide sequence ID" value="NZ_BAABGA010000035.1"/>
</dbReference>
<dbReference type="Pfam" id="PF13569">
    <property type="entry name" value="DUF4132"/>
    <property type="match status" value="1"/>
</dbReference>
<gene>
    <name evidence="3" type="ORF">GCM10023156_27130</name>
</gene>
<dbReference type="InterPro" id="IPR056639">
    <property type="entry name" value="DUF7737"/>
</dbReference>
<dbReference type="InterPro" id="IPR025406">
    <property type="entry name" value="DUF4132"/>
</dbReference>
<evidence type="ECO:0000259" key="1">
    <source>
        <dbReference type="Pfam" id="PF13569"/>
    </source>
</evidence>
<protein>
    <recommendedName>
        <fullName evidence="5">DUF4132 domain-containing protein</fullName>
    </recommendedName>
</protein>